<evidence type="ECO:0000313" key="2">
    <source>
        <dbReference type="Proteomes" id="UP000030145"/>
    </source>
</evidence>
<evidence type="ECO:0008006" key="3">
    <source>
        <dbReference type="Google" id="ProtNLM"/>
    </source>
</evidence>
<organism evidence="1 2">
    <name type="scientific">Corynebacterium auriscanis</name>
    <dbReference type="NCBI Taxonomy" id="99807"/>
    <lineage>
        <taxon>Bacteria</taxon>
        <taxon>Bacillati</taxon>
        <taxon>Actinomycetota</taxon>
        <taxon>Actinomycetes</taxon>
        <taxon>Mycobacteriales</taxon>
        <taxon>Corynebacteriaceae</taxon>
        <taxon>Corynebacterium</taxon>
    </lineage>
</organism>
<keyword evidence="2" id="KW-1185">Reference proteome</keyword>
<accession>A0A0A2DNH0</accession>
<reference evidence="1 2" key="1">
    <citation type="submission" date="2014-10" db="EMBL/GenBank/DDBJ databases">
        <title>Whole Genome sequence of Corynebacterium auriscanis strain CIP 106629.</title>
        <authorList>
            <person name="Hassan S.S."/>
            <person name="Jamal S.B."/>
            <person name="Tiwari S."/>
            <person name="Oliveira L.D.C."/>
            <person name="Souza F."/>
            <person name="Mariano D.C."/>
            <person name="Almeida S."/>
            <person name="Dorella F."/>
            <person name="Pereira F."/>
            <person name="Carvalho A."/>
            <person name="Leal C.A."/>
            <person name="Soares S.D.C."/>
            <person name="Figueiredo H.C."/>
            <person name="Silva A."/>
            <person name="Azevedo V.A."/>
        </authorList>
    </citation>
    <scope>NUCLEOTIDE SEQUENCE [LARGE SCALE GENOMIC DNA]</scope>
    <source>
        <strain evidence="1 2">CIP 106629</strain>
    </source>
</reference>
<dbReference type="AlphaFoldDB" id="A0A0A2DNH0"/>
<protein>
    <recommendedName>
        <fullName evidence="3">DUF3515 domain-containing protein</fullName>
    </recommendedName>
</protein>
<sequence length="300" mass="31396">MGVIFVAGVLAGAKVLNDRNTYSPVTMGPVDAPQADSAQCRDLTGALPQRTAGFRIVDVHAPAPAGTAAYRNEQGTELTIRCGVNAPDQYTQASLTEQHAGTQWLPITDATPGSNLRTYYTVGAGPVIAVTSEADFSGALDDFGSVVSSYTDAATAPARKPYPLSTQKPAATVNAKVCATFLDALPGKLGDYTRVGGDDPAASKAPEHSATFRADRREPIVVRCGLDMPKGYKAGERLSSVNDVPWFAEPGLAQGSTSGNWFGLGREEIVGISMPGAQQDNAVITEVSKAMTATMKKTEN</sequence>
<dbReference type="EMBL" id="JRVJ01000014">
    <property type="protein sequence ID" value="KGM18416.1"/>
    <property type="molecule type" value="Genomic_DNA"/>
</dbReference>
<dbReference type="InterPro" id="IPR021903">
    <property type="entry name" value="DUF3515"/>
</dbReference>
<dbReference type="Proteomes" id="UP000030145">
    <property type="component" value="Unassembled WGS sequence"/>
</dbReference>
<name>A0A0A2DNH0_9CORY</name>
<gene>
    <name evidence="1" type="ORF">MA47_07820</name>
</gene>
<evidence type="ECO:0000313" key="1">
    <source>
        <dbReference type="EMBL" id="KGM18416.1"/>
    </source>
</evidence>
<dbReference type="Pfam" id="PF12028">
    <property type="entry name" value="DUF3515"/>
    <property type="match status" value="2"/>
</dbReference>
<comment type="caution">
    <text evidence="1">The sequence shown here is derived from an EMBL/GenBank/DDBJ whole genome shotgun (WGS) entry which is preliminary data.</text>
</comment>
<proteinExistence type="predicted"/>